<dbReference type="OrthoDB" id="2123594at2759"/>
<accession>L1I594</accession>
<keyword evidence="5" id="KW-0966">Cell projection</keyword>
<evidence type="ECO:0000256" key="1">
    <source>
        <dbReference type="ARBA" id="ARBA00004138"/>
    </source>
</evidence>
<dbReference type="GeneID" id="17288117"/>
<dbReference type="Proteomes" id="UP000011087">
    <property type="component" value="Unassembled WGS sequence"/>
</dbReference>
<evidence type="ECO:0000313" key="9">
    <source>
        <dbReference type="EnsemblProtists" id="EKX31396"/>
    </source>
</evidence>
<dbReference type="EMBL" id="JH993288">
    <property type="protein sequence ID" value="EKX31396.1"/>
    <property type="molecule type" value="Genomic_DNA"/>
</dbReference>
<dbReference type="GO" id="GO:0005516">
    <property type="term" value="F:calmodulin binding"/>
    <property type="evidence" value="ECO:0007669"/>
    <property type="project" value="TreeGrafter"/>
</dbReference>
<dbReference type="Pfam" id="PF13864">
    <property type="entry name" value="Enkurin"/>
    <property type="match status" value="1"/>
</dbReference>
<protein>
    <recommendedName>
        <fullName evidence="7">Enkurin domain-containing protein</fullName>
    </recommendedName>
</protein>
<dbReference type="PaxDb" id="55529-EKX31396"/>
<reference evidence="9" key="3">
    <citation type="submission" date="2016-03" db="UniProtKB">
        <authorList>
            <consortium name="EnsemblProtists"/>
        </authorList>
    </citation>
    <scope>IDENTIFICATION</scope>
</reference>
<evidence type="ECO:0000256" key="6">
    <source>
        <dbReference type="SAM" id="Coils"/>
    </source>
</evidence>
<keyword evidence="10" id="KW-1185">Reference proteome</keyword>
<proteinExistence type="predicted"/>
<dbReference type="PANTHER" id="PTHR21490:SF0">
    <property type="entry name" value="ENKURIN"/>
    <property type="match status" value="1"/>
</dbReference>
<dbReference type="PANTHER" id="PTHR21490">
    <property type="entry name" value="ENKURIN-RELATED"/>
    <property type="match status" value="1"/>
</dbReference>
<evidence type="ECO:0000256" key="4">
    <source>
        <dbReference type="ARBA" id="ARBA00023212"/>
    </source>
</evidence>
<dbReference type="AlphaFoldDB" id="L1I594"/>
<evidence type="ECO:0000259" key="7">
    <source>
        <dbReference type="PROSITE" id="PS51665"/>
    </source>
</evidence>
<dbReference type="InterPro" id="IPR052102">
    <property type="entry name" value="Enkurin_domain-protein"/>
</dbReference>
<name>L1I594_GUITC</name>
<evidence type="ECO:0000313" key="10">
    <source>
        <dbReference type="Proteomes" id="UP000011087"/>
    </source>
</evidence>
<reference evidence="10" key="2">
    <citation type="submission" date="2012-11" db="EMBL/GenBank/DDBJ databases">
        <authorList>
            <person name="Kuo A."/>
            <person name="Curtis B.A."/>
            <person name="Tanifuji G."/>
            <person name="Burki F."/>
            <person name="Gruber A."/>
            <person name="Irimia M."/>
            <person name="Maruyama S."/>
            <person name="Arias M.C."/>
            <person name="Ball S.G."/>
            <person name="Gile G.H."/>
            <person name="Hirakawa Y."/>
            <person name="Hopkins J.F."/>
            <person name="Rensing S.A."/>
            <person name="Schmutz J."/>
            <person name="Symeonidi A."/>
            <person name="Elias M."/>
            <person name="Eveleigh R.J."/>
            <person name="Herman E.K."/>
            <person name="Klute M.J."/>
            <person name="Nakayama T."/>
            <person name="Obornik M."/>
            <person name="Reyes-Prieto A."/>
            <person name="Armbrust E.V."/>
            <person name="Aves S.J."/>
            <person name="Beiko R.G."/>
            <person name="Coutinho P."/>
            <person name="Dacks J.B."/>
            <person name="Durnford D.G."/>
            <person name="Fast N.M."/>
            <person name="Green B.R."/>
            <person name="Grisdale C."/>
            <person name="Hempe F."/>
            <person name="Henrissat B."/>
            <person name="Hoppner M.P."/>
            <person name="Ishida K.-I."/>
            <person name="Kim E."/>
            <person name="Koreny L."/>
            <person name="Kroth P.G."/>
            <person name="Liu Y."/>
            <person name="Malik S.-B."/>
            <person name="Maier U.G."/>
            <person name="McRose D."/>
            <person name="Mock T."/>
            <person name="Neilson J.A."/>
            <person name="Onodera N.T."/>
            <person name="Poole A.M."/>
            <person name="Pritham E.J."/>
            <person name="Richards T.A."/>
            <person name="Rocap G."/>
            <person name="Roy S.W."/>
            <person name="Sarai C."/>
            <person name="Schaack S."/>
            <person name="Shirato S."/>
            <person name="Slamovits C.H."/>
            <person name="Spencer D.F."/>
            <person name="Suzuki S."/>
            <person name="Worden A.Z."/>
            <person name="Zauner S."/>
            <person name="Barry K."/>
            <person name="Bell C."/>
            <person name="Bharti A.K."/>
            <person name="Crow J.A."/>
            <person name="Grimwood J."/>
            <person name="Kramer R."/>
            <person name="Lindquist E."/>
            <person name="Lucas S."/>
            <person name="Salamov A."/>
            <person name="McFadden G.I."/>
            <person name="Lane C.E."/>
            <person name="Keeling P.J."/>
            <person name="Gray M.W."/>
            <person name="Grigoriev I.V."/>
            <person name="Archibald J.M."/>
        </authorList>
    </citation>
    <scope>NUCLEOTIDE SEQUENCE</scope>
    <source>
        <strain evidence="10">CCMP2712</strain>
    </source>
</reference>
<keyword evidence="3" id="KW-0963">Cytoplasm</keyword>
<evidence type="ECO:0000256" key="3">
    <source>
        <dbReference type="ARBA" id="ARBA00022490"/>
    </source>
</evidence>
<dbReference type="RefSeq" id="XP_005818376.1">
    <property type="nucleotide sequence ID" value="XM_005818319.1"/>
</dbReference>
<dbReference type="GO" id="GO:0005929">
    <property type="term" value="C:cilium"/>
    <property type="evidence" value="ECO:0007669"/>
    <property type="project" value="UniProtKB-SubCell"/>
</dbReference>
<reference evidence="8 10" key="1">
    <citation type="journal article" date="2012" name="Nature">
        <title>Algal genomes reveal evolutionary mosaicism and the fate of nucleomorphs.</title>
        <authorList>
            <consortium name="DOE Joint Genome Institute"/>
            <person name="Curtis B.A."/>
            <person name="Tanifuji G."/>
            <person name="Burki F."/>
            <person name="Gruber A."/>
            <person name="Irimia M."/>
            <person name="Maruyama S."/>
            <person name="Arias M.C."/>
            <person name="Ball S.G."/>
            <person name="Gile G.H."/>
            <person name="Hirakawa Y."/>
            <person name="Hopkins J.F."/>
            <person name="Kuo A."/>
            <person name="Rensing S.A."/>
            <person name="Schmutz J."/>
            <person name="Symeonidi A."/>
            <person name="Elias M."/>
            <person name="Eveleigh R.J."/>
            <person name="Herman E.K."/>
            <person name="Klute M.J."/>
            <person name="Nakayama T."/>
            <person name="Obornik M."/>
            <person name="Reyes-Prieto A."/>
            <person name="Armbrust E.V."/>
            <person name="Aves S.J."/>
            <person name="Beiko R.G."/>
            <person name="Coutinho P."/>
            <person name="Dacks J.B."/>
            <person name="Durnford D.G."/>
            <person name="Fast N.M."/>
            <person name="Green B.R."/>
            <person name="Grisdale C.J."/>
            <person name="Hempel F."/>
            <person name="Henrissat B."/>
            <person name="Hoppner M.P."/>
            <person name="Ishida K."/>
            <person name="Kim E."/>
            <person name="Koreny L."/>
            <person name="Kroth P.G."/>
            <person name="Liu Y."/>
            <person name="Malik S.B."/>
            <person name="Maier U.G."/>
            <person name="McRose D."/>
            <person name="Mock T."/>
            <person name="Neilson J.A."/>
            <person name="Onodera N.T."/>
            <person name="Poole A.M."/>
            <person name="Pritham E.J."/>
            <person name="Richards T.A."/>
            <person name="Rocap G."/>
            <person name="Roy S.W."/>
            <person name="Sarai C."/>
            <person name="Schaack S."/>
            <person name="Shirato S."/>
            <person name="Slamovits C.H."/>
            <person name="Spencer D.F."/>
            <person name="Suzuki S."/>
            <person name="Worden A.Z."/>
            <person name="Zauner S."/>
            <person name="Barry K."/>
            <person name="Bell C."/>
            <person name="Bharti A.K."/>
            <person name="Crow J.A."/>
            <person name="Grimwood J."/>
            <person name="Kramer R."/>
            <person name="Lindquist E."/>
            <person name="Lucas S."/>
            <person name="Salamov A."/>
            <person name="McFadden G.I."/>
            <person name="Lane C.E."/>
            <person name="Keeling P.J."/>
            <person name="Gray M.W."/>
            <person name="Grigoriev I.V."/>
            <person name="Archibald J.M."/>
        </authorList>
    </citation>
    <scope>NUCLEOTIDE SEQUENCE</scope>
    <source>
        <strain evidence="8 10">CCMP2712</strain>
    </source>
</reference>
<keyword evidence="4" id="KW-0206">Cytoskeleton</keyword>
<dbReference type="EnsemblProtists" id="EKX31396">
    <property type="protein sequence ID" value="EKX31396"/>
    <property type="gene ID" value="GUITHDRAFT_156604"/>
</dbReference>
<dbReference type="eggNOG" id="ENOG502QT8E">
    <property type="taxonomic scope" value="Eukaryota"/>
</dbReference>
<organism evidence="8">
    <name type="scientific">Guillardia theta (strain CCMP2712)</name>
    <name type="common">Cryptophyte</name>
    <dbReference type="NCBI Taxonomy" id="905079"/>
    <lineage>
        <taxon>Eukaryota</taxon>
        <taxon>Cryptophyceae</taxon>
        <taxon>Pyrenomonadales</taxon>
        <taxon>Geminigeraceae</taxon>
        <taxon>Guillardia</taxon>
    </lineage>
</organism>
<dbReference type="PROSITE" id="PS51665">
    <property type="entry name" value="ENKURIN"/>
    <property type="match status" value="1"/>
</dbReference>
<sequence length="239" mass="27362">MNSEESIYNLIPPAVYIPPKQPLYRSKFPGAVPVNKQPSASMGQPHTVVDTRHFLKRGEATVPTVRNPAALGVQKREMAKVKPPVPKKDEKPVMGLVSQKNYITANAVDNILAVPKKPVSKEVNYLQKQDYGQVPAYLSRVKAQVQEEYRMIEDMQQSNQPQNEEQIDVLTEDERARLLDGLKANWATINKEYQTLSFTLDTPAKKKRKEEYEAQLEQIENDIKKLSKKYVFVHNDRLF</sequence>
<comment type="subcellular location">
    <subcellularLocation>
        <location evidence="1">Cell projection</location>
        <location evidence="1">Cilium</location>
    </subcellularLocation>
    <subcellularLocation>
        <location evidence="2">Cytoplasm</location>
        <location evidence="2">Cytoskeleton</location>
    </subcellularLocation>
</comment>
<dbReference type="HOGENOM" id="CLU_088051_0_0_1"/>
<evidence type="ECO:0000256" key="5">
    <source>
        <dbReference type="ARBA" id="ARBA00023273"/>
    </source>
</evidence>
<evidence type="ECO:0000256" key="2">
    <source>
        <dbReference type="ARBA" id="ARBA00004245"/>
    </source>
</evidence>
<evidence type="ECO:0000313" key="8">
    <source>
        <dbReference type="EMBL" id="EKX31396.1"/>
    </source>
</evidence>
<dbReference type="KEGG" id="gtt:GUITHDRAFT_156604"/>
<dbReference type="InterPro" id="IPR027012">
    <property type="entry name" value="Enkurin_dom"/>
</dbReference>
<gene>
    <name evidence="8" type="ORF">GUITHDRAFT_156604</name>
</gene>
<dbReference type="STRING" id="905079.L1I594"/>
<feature type="coiled-coil region" evidence="6">
    <location>
        <begin position="202"/>
        <end position="236"/>
    </location>
</feature>
<keyword evidence="6" id="KW-0175">Coiled coil</keyword>
<feature type="domain" description="Enkurin" evidence="7">
    <location>
        <begin position="139"/>
        <end position="234"/>
    </location>
</feature>
<dbReference type="GO" id="GO:0005856">
    <property type="term" value="C:cytoskeleton"/>
    <property type="evidence" value="ECO:0007669"/>
    <property type="project" value="UniProtKB-SubCell"/>
</dbReference>
<dbReference type="OMA" id="NARYQRM"/>